<name>A0ABD3VEL3_SINWO</name>
<comment type="caution">
    <text evidence="1">The sequence shown here is derived from an EMBL/GenBank/DDBJ whole genome shotgun (WGS) entry which is preliminary data.</text>
</comment>
<accession>A0ABD3VEL3</accession>
<evidence type="ECO:0000313" key="2">
    <source>
        <dbReference type="Proteomes" id="UP001634394"/>
    </source>
</evidence>
<keyword evidence="2" id="KW-1185">Reference proteome</keyword>
<dbReference type="EMBL" id="JBJQND010000012">
    <property type="protein sequence ID" value="KAL3859208.1"/>
    <property type="molecule type" value="Genomic_DNA"/>
</dbReference>
<dbReference type="PANTHER" id="PTHR45749:SF21">
    <property type="entry name" value="DUF4371 DOMAIN-CONTAINING PROTEIN"/>
    <property type="match status" value="1"/>
</dbReference>
<organism evidence="1 2">
    <name type="scientific">Sinanodonta woodiana</name>
    <name type="common">Chinese pond mussel</name>
    <name type="synonym">Anodonta woodiana</name>
    <dbReference type="NCBI Taxonomy" id="1069815"/>
    <lineage>
        <taxon>Eukaryota</taxon>
        <taxon>Metazoa</taxon>
        <taxon>Spiralia</taxon>
        <taxon>Lophotrochozoa</taxon>
        <taxon>Mollusca</taxon>
        <taxon>Bivalvia</taxon>
        <taxon>Autobranchia</taxon>
        <taxon>Heteroconchia</taxon>
        <taxon>Palaeoheterodonta</taxon>
        <taxon>Unionida</taxon>
        <taxon>Unionoidea</taxon>
        <taxon>Unionidae</taxon>
        <taxon>Unioninae</taxon>
        <taxon>Sinanodonta</taxon>
    </lineage>
</organism>
<sequence>MSEKNPGSVSHLSHDIQNEIISLLANAVRDIINEIKEAKYSGILFASTPDISHTEQLAEVIRYVHFDFENATVKETLIQFVELDKNNAAGYEEIILRSIEEDDLNFLDCRAQVYDNEAVMSGSIITNKTA</sequence>
<reference evidence="1 2" key="1">
    <citation type="submission" date="2024-11" db="EMBL/GenBank/DDBJ databases">
        <title>Chromosome-level genome assembly of the freshwater bivalve Anodonta woodiana.</title>
        <authorList>
            <person name="Chen X."/>
        </authorList>
    </citation>
    <scope>NUCLEOTIDE SEQUENCE [LARGE SCALE GENOMIC DNA]</scope>
    <source>
        <strain evidence="1">MN2024</strain>
        <tissue evidence="1">Gills</tissue>
    </source>
</reference>
<gene>
    <name evidence="1" type="ORF">ACJMK2_009437</name>
</gene>
<evidence type="ECO:0000313" key="1">
    <source>
        <dbReference type="EMBL" id="KAL3859208.1"/>
    </source>
</evidence>
<dbReference type="PANTHER" id="PTHR45749">
    <property type="match status" value="1"/>
</dbReference>
<dbReference type="AlphaFoldDB" id="A0ABD3VEL3"/>
<dbReference type="Proteomes" id="UP001634394">
    <property type="component" value="Unassembled WGS sequence"/>
</dbReference>
<protein>
    <submittedName>
        <fullName evidence="1">Uncharacterized protein</fullName>
    </submittedName>
</protein>
<proteinExistence type="predicted"/>